<feature type="region of interest" description="Disordered" evidence="1">
    <location>
        <begin position="23"/>
        <end position="43"/>
    </location>
</feature>
<evidence type="ECO:0000313" key="3">
    <source>
        <dbReference type="EMBL" id="MEE6262649.1"/>
    </source>
</evidence>
<feature type="transmembrane region" description="Helical" evidence="2">
    <location>
        <begin position="188"/>
        <end position="205"/>
    </location>
</feature>
<organism evidence="3 4">
    <name type="scientific">Plantactinospora sonchi</name>
    <dbReference type="NCBI Taxonomy" id="1544735"/>
    <lineage>
        <taxon>Bacteria</taxon>
        <taxon>Bacillati</taxon>
        <taxon>Actinomycetota</taxon>
        <taxon>Actinomycetes</taxon>
        <taxon>Micromonosporales</taxon>
        <taxon>Micromonosporaceae</taxon>
        <taxon>Plantactinospora</taxon>
    </lineage>
</organism>
<feature type="region of interest" description="Disordered" evidence="1">
    <location>
        <begin position="278"/>
        <end position="299"/>
    </location>
</feature>
<keyword evidence="2" id="KW-0812">Transmembrane</keyword>
<dbReference type="RefSeq" id="WP_331217581.1">
    <property type="nucleotide sequence ID" value="NZ_JAZGQK010000030.1"/>
</dbReference>
<reference evidence="3 4" key="1">
    <citation type="submission" date="2024-01" db="EMBL/GenBank/DDBJ databases">
        <title>Genome insights into Plantactinospora sonchi sp. nov.</title>
        <authorList>
            <person name="Wang L."/>
        </authorList>
    </citation>
    <scope>NUCLEOTIDE SEQUENCE [LARGE SCALE GENOMIC DNA]</scope>
    <source>
        <strain evidence="3 4">NEAU-QY2</strain>
    </source>
</reference>
<dbReference type="Pfam" id="PF13803">
    <property type="entry name" value="DUF4184"/>
    <property type="match status" value="1"/>
</dbReference>
<dbReference type="Proteomes" id="UP001332243">
    <property type="component" value="Unassembled WGS sequence"/>
</dbReference>
<evidence type="ECO:0000313" key="4">
    <source>
        <dbReference type="Proteomes" id="UP001332243"/>
    </source>
</evidence>
<feature type="transmembrane region" description="Helical" evidence="2">
    <location>
        <begin position="257"/>
        <end position="276"/>
    </location>
</feature>
<feature type="transmembrane region" description="Helical" evidence="2">
    <location>
        <begin position="226"/>
        <end position="245"/>
    </location>
</feature>
<feature type="compositionally biased region" description="Low complexity" evidence="1">
    <location>
        <begin position="24"/>
        <end position="34"/>
    </location>
</feature>
<sequence length="299" mass="31550">MSGWTAGSRARFHLRPCRRPYAPPTAGAATTAAPVPAPPQRQHPVFTGGRYGSGVPLTFPSHPAAVLPLKLWRPRWFDGVALVVGSMAPDLAYLFDGSGLPVWPFSHQVPGLVGWCLPVTLVGTWLIRRAAPVLASHLPGGGPLALPDYGALGQSRHRWPITVCSALLGAASHLALDRVEVGLPATEYVMHVLGGAGLLAIAVRIGRRRLLRQYHGEPPSRPTRPVLFWAVAGGVTLPLAAATPFLPAASLAHTTGVRLLCAVGAGLLVASLTVAASRGPRVTQPPQRRPTSRKKVPRS</sequence>
<dbReference type="EMBL" id="JAZGQK010000030">
    <property type="protein sequence ID" value="MEE6262649.1"/>
    <property type="molecule type" value="Genomic_DNA"/>
</dbReference>
<evidence type="ECO:0000256" key="2">
    <source>
        <dbReference type="SAM" id="Phobius"/>
    </source>
</evidence>
<proteinExistence type="predicted"/>
<name>A0ABU7S1K6_9ACTN</name>
<protein>
    <submittedName>
        <fullName evidence="3">DUF4184 family protein</fullName>
    </submittedName>
</protein>
<evidence type="ECO:0000256" key="1">
    <source>
        <dbReference type="SAM" id="MobiDB-lite"/>
    </source>
</evidence>
<feature type="compositionally biased region" description="Basic residues" evidence="1">
    <location>
        <begin position="290"/>
        <end position="299"/>
    </location>
</feature>
<accession>A0ABU7S1K6</accession>
<dbReference type="InterPro" id="IPR025238">
    <property type="entry name" value="DUF4184"/>
</dbReference>
<comment type="caution">
    <text evidence="3">The sequence shown here is derived from an EMBL/GenBank/DDBJ whole genome shotgun (WGS) entry which is preliminary data.</text>
</comment>
<keyword evidence="4" id="KW-1185">Reference proteome</keyword>
<keyword evidence="2" id="KW-0472">Membrane</keyword>
<keyword evidence="2" id="KW-1133">Transmembrane helix</keyword>
<gene>
    <name evidence="3" type="ORF">V1633_29640</name>
</gene>